<evidence type="ECO:0000313" key="5">
    <source>
        <dbReference type="Proteomes" id="UP000006890"/>
    </source>
</evidence>
<dbReference type="Gene3D" id="3.40.50.80">
    <property type="entry name" value="Nucleotide-binding domain of ferredoxin-NADP reductase (FNR) module"/>
    <property type="match status" value="1"/>
</dbReference>
<dbReference type="STRING" id="632292.Calhy_0497"/>
<feature type="binding site" evidence="2">
    <location>
        <position position="226"/>
    </location>
    <ligand>
        <name>[2Fe-2S] cluster</name>
        <dbReference type="ChEBI" id="CHEBI:190135"/>
    </ligand>
</feature>
<keyword evidence="5" id="KW-1185">Reference proteome</keyword>
<dbReference type="eggNOG" id="COG0543">
    <property type="taxonomic scope" value="Bacteria"/>
</dbReference>
<feature type="domain" description="FAD-binding FR-type" evidence="3">
    <location>
        <begin position="1"/>
        <end position="95"/>
    </location>
</feature>
<keyword evidence="2" id="KW-0411">Iron-sulfur</keyword>
<dbReference type="InterPro" id="IPR039261">
    <property type="entry name" value="FNR_nucleotide-bd"/>
</dbReference>
<evidence type="ECO:0000256" key="2">
    <source>
        <dbReference type="PIRSR" id="PIRSR006816-2"/>
    </source>
</evidence>
<dbReference type="Pfam" id="PF10418">
    <property type="entry name" value="DHODB_Fe-S_bind"/>
    <property type="match status" value="1"/>
</dbReference>
<dbReference type="GO" id="GO:0046872">
    <property type="term" value="F:metal ion binding"/>
    <property type="evidence" value="ECO:0007669"/>
    <property type="project" value="UniProtKB-KW"/>
</dbReference>
<dbReference type="CDD" id="cd06219">
    <property type="entry name" value="DHOD_e_trans_like1"/>
    <property type="match status" value="1"/>
</dbReference>
<keyword evidence="2" id="KW-0001">2Fe-2S</keyword>
<keyword evidence="1" id="KW-0274">FAD</keyword>
<keyword evidence="1" id="KW-0285">Flavoprotein</keyword>
<dbReference type="InterPro" id="IPR012165">
    <property type="entry name" value="Cyt_c3_hydrogenase_gsu"/>
</dbReference>
<dbReference type="PANTHER" id="PTHR43513">
    <property type="entry name" value="DIHYDROOROTATE DEHYDROGENASE B (NAD(+)), ELECTRON TRANSFER SUBUNIT"/>
    <property type="match status" value="1"/>
</dbReference>
<keyword evidence="2" id="KW-0408">Iron</keyword>
<dbReference type="Proteomes" id="UP000006890">
    <property type="component" value="Chromosome"/>
</dbReference>
<comment type="cofactor">
    <cofactor evidence="1">
        <name>FAD</name>
        <dbReference type="ChEBI" id="CHEBI:57692"/>
    </cofactor>
    <text evidence="1">Binds 1 FAD per subunit.</text>
</comment>
<dbReference type="GO" id="GO:0051537">
    <property type="term" value="F:2 iron, 2 sulfur cluster binding"/>
    <property type="evidence" value="ECO:0007669"/>
    <property type="project" value="UniProtKB-KW"/>
</dbReference>
<comment type="cofactor">
    <cofactor evidence="2">
        <name>[2Fe-2S] cluster</name>
        <dbReference type="ChEBI" id="CHEBI:190135"/>
    </cofactor>
    <text evidence="2">Binds 1 [2Fe-2S] cluster per subunit.</text>
</comment>
<sequence>MNEIVIKQNIVPNVWLMGIYSPQVAKKAKPGQFVILRVTETGERIPLTIADFDSDKGIVFIIFQVVGKTTSILSTLNIGDSIADFVGPLGMPYEQDSNDKSYLFIAGGLGIPAIYSKVKMLHSQGKDIEIIVGGRSKENIFFEEELRKYCSSLYISTNDGSYGQKGLVTDILTQLLENGKRYDEIFAVGPVLMMKAVVDITKKYGIKTLVSLNPIMVDGTGMCGGCRVKIGNEIKFACVDGPIFNGFEVDFDGLMKRNSYYQDLENLSYKEHKCKIGLGE</sequence>
<dbReference type="GO" id="GO:0050660">
    <property type="term" value="F:flavin adenine dinucleotide binding"/>
    <property type="evidence" value="ECO:0007669"/>
    <property type="project" value="InterPro"/>
</dbReference>
<organism evidence="4 5">
    <name type="scientific">Caldicellulosiruptor hydrothermalis (strain DSM 18901 / VKM B-2411 / 108)</name>
    <dbReference type="NCBI Taxonomy" id="632292"/>
    <lineage>
        <taxon>Bacteria</taxon>
        <taxon>Bacillati</taxon>
        <taxon>Bacillota</taxon>
        <taxon>Bacillota incertae sedis</taxon>
        <taxon>Caldicellulosiruptorales</taxon>
        <taxon>Caldicellulosiruptoraceae</taxon>
        <taxon>Caldicellulosiruptor</taxon>
    </lineage>
</organism>
<dbReference type="InterPro" id="IPR050353">
    <property type="entry name" value="PyrK_electron_transfer"/>
</dbReference>
<dbReference type="InterPro" id="IPR001433">
    <property type="entry name" value="OxRdtase_FAD/NAD-bd"/>
</dbReference>
<dbReference type="SUPFAM" id="SSF52343">
    <property type="entry name" value="Ferredoxin reductase-like, C-terminal NADP-linked domain"/>
    <property type="match status" value="1"/>
</dbReference>
<evidence type="ECO:0000259" key="3">
    <source>
        <dbReference type="PROSITE" id="PS51384"/>
    </source>
</evidence>
<dbReference type="InterPro" id="IPR019480">
    <property type="entry name" value="Dihydroorotate_DH_Fe-S-bd"/>
</dbReference>
<protein>
    <submittedName>
        <fullName evidence="4">Oxidoreductase FAD/NAD(P)-binding domain protein</fullName>
    </submittedName>
</protein>
<dbReference type="GO" id="GO:0016491">
    <property type="term" value="F:oxidoreductase activity"/>
    <property type="evidence" value="ECO:0007669"/>
    <property type="project" value="InterPro"/>
</dbReference>
<feature type="binding site" evidence="2">
    <location>
        <position position="223"/>
    </location>
    <ligand>
        <name>[2Fe-2S] cluster</name>
        <dbReference type="ChEBI" id="CHEBI:190135"/>
    </ligand>
</feature>
<dbReference type="AlphaFoldDB" id="E4QCE4"/>
<dbReference type="InterPro" id="IPR017938">
    <property type="entry name" value="Riboflavin_synthase-like_b-brl"/>
</dbReference>
<dbReference type="Gene3D" id="2.40.30.10">
    <property type="entry name" value="Translation factors"/>
    <property type="match status" value="1"/>
</dbReference>
<dbReference type="Pfam" id="PF00175">
    <property type="entry name" value="NAD_binding_1"/>
    <property type="match status" value="1"/>
</dbReference>
<feature type="binding site" evidence="1">
    <location>
        <begin position="62"/>
        <end position="64"/>
    </location>
    <ligand>
        <name>FAD</name>
        <dbReference type="ChEBI" id="CHEBI:57692"/>
    </ligand>
</feature>
<reference evidence="4 5" key="2">
    <citation type="journal article" date="2011" name="J. Bacteriol.">
        <title>Complete genome sequences for the anaerobic, extremely thermophilic plant biomass-degrading bacteria Caldicellulosiruptor hydrothermalis, Caldicellulosiruptor kristjanssonii, Caldicellulosiruptor kronotskyensis, Caldicellulosiruptor owensenis, and Caldicellulosiruptor lactoaceticus.</title>
        <authorList>
            <person name="Blumer-Schuette S.E."/>
            <person name="Ozdemir I."/>
            <person name="Mistry D."/>
            <person name="Lucas S."/>
            <person name="Lapidus A."/>
            <person name="Cheng J.F."/>
            <person name="Goodwin L.A."/>
            <person name="Pitluck S."/>
            <person name="Land M.L."/>
            <person name="Hauser L.J."/>
            <person name="Woyke T."/>
            <person name="Mikhailova N."/>
            <person name="Pati A."/>
            <person name="Kyrpides N.C."/>
            <person name="Ivanova N."/>
            <person name="Detter J.C."/>
            <person name="Walston-Davenport K."/>
            <person name="Han S."/>
            <person name="Adams M.W."/>
            <person name="Kelly R.M."/>
        </authorList>
    </citation>
    <scope>NUCLEOTIDE SEQUENCE [LARGE SCALE GENOMIC DNA]</scope>
    <source>
        <strain evidence="5">DSM 18901 / VKM B-2411 / 108</strain>
    </source>
</reference>
<dbReference type="HOGENOM" id="CLU_003827_1_0_9"/>
<name>E4QCE4_CALH1</name>
<feature type="binding site" evidence="2">
    <location>
        <position position="238"/>
    </location>
    <ligand>
        <name>[2Fe-2S] cluster</name>
        <dbReference type="ChEBI" id="CHEBI:190135"/>
    </ligand>
</feature>
<evidence type="ECO:0000313" key="4">
    <source>
        <dbReference type="EMBL" id="ADQ06240.1"/>
    </source>
</evidence>
<dbReference type="RefSeq" id="WP_013402448.1">
    <property type="nucleotide sequence ID" value="NC_014652.1"/>
</dbReference>
<dbReference type="GO" id="GO:0006221">
    <property type="term" value="P:pyrimidine nucleotide biosynthetic process"/>
    <property type="evidence" value="ECO:0007669"/>
    <property type="project" value="InterPro"/>
</dbReference>
<gene>
    <name evidence="4" type="ordered locus">Calhy_0497</name>
</gene>
<dbReference type="EMBL" id="CP002219">
    <property type="protein sequence ID" value="ADQ06240.1"/>
    <property type="molecule type" value="Genomic_DNA"/>
</dbReference>
<proteinExistence type="predicted"/>
<keyword evidence="2" id="KW-0479">Metal-binding</keyword>
<dbReference type="PIRSF" id="PIRSF006816">
    <property type="entry name" value="Cyc3_hyd_g"/>
    <property type="match status" value="1"/>
</dbReference>
<accession>E4QCE4</accession>
<dbReference type="KEGG" id="chd:Calhy_0497"/>
<dbReference type="InterPro" id="IPR017927">
    <property type="entry name" value="FAD-bd_FR_type"/>
</dbReference>
<dbReference type="NCBIfam" id="NF004862">
    <property type="entry name" value="PRK06222.1"/>
    <property type="match status" value="1"/>
</dbReference>
<evidence type="ECO:0000256" key="1">
    <source>
        <dbReference type="PIRSR" id="PIRSR006816-1"/>
    </source>
</evidence>
<dbReference type="OrthoDB" id="9778346at2"/>
<dbReference type="PROSITE" id="PS51384">
    <property type="entry name" value="FAD_FR"/>
    <property type="match status" value="1"/>
</dbReference>
<dbReference type="PANTHER" id="PTHR43513:SF3">
    <property type="entry name" value="DIHYDROOROTATE DEHYDROGENASE B (NAD(+)), ELECTRON TRANSFER SUBUNIT-RELATED"/>
    <property type="match status" value="1"/>
</dbReference>
<reference key="1">
    <citation type="submission" date="2010-09" db="EMBL/GenBank/DDBJ databases">
        <title>Complete sequence of Caldicellulosiruptor hydrothermalis 108.</title>
        <authorList>
            <consortium name="US DOE Joint Genome Institute"/>
            <person name="Lucas S."/>
            <person name="Copeland A."/>
            <person name="Lapidus A."/>
            <person name="Cheng J.-F."/>
            <person name="Bruce D."/>
            <person name="Goodwin L."/>
            <person name="Pitluck S."/>
            <person name="Davenport K."/>
            <person name="Detter J.C."/>
            <person name="Han C."/>
            <person name="Tapia R."/>
            <person name="Land M."/>
            <person name="Hauser L."/>
            <person name="Chang Y.-J."/>
            <person name="Jeffries C."/>
            <person name="Kyrpides N."/>
            <person name="Ivanova N."/>
            <person name="Mikhailova N."/>
            <person name="Blumer-Schuette S.E."/>
            <person name="Kelly R.M."/>
            <person name="Woyke T."/>
        </authorList>
    </citation>
    <scope>NUCLEOTIDE SEQUENCE</scope>
    <source>
        <strain>108</strain>
    </source>
</reference>
<dbReference type="SUPFAM" id="SSF63380">
    <property type="entry name" value="Riboflavin synthase domain-like"/>
    <property type="match status" value="1"/>
</dbReference>